<dbReference type="EMBL" id="BAABGY010000011">
    <property type="protein sequence ID" value="GAA4338379.1"/>
    <property type="molecule type" value="Genomic_DNA"/>
</dbReference>
<sequence length="210" mass="21298">MKLIFSRNNDPHRFDEALRNALDALPADNAAMDADFAAFQALQAGAAKKKKRRGGLWLFGALLLIAVTAGLLWPDSSSAPQNTGTGNPQRDIVVPSAPTAASPEVATVAAPAQTKAHTEGGKPTTGAKAVPATGPAQKDQKSVVAGKIPATPVAAPGAPTATTAFSTGTPVLPAGVPVAPASAAAAGKKPALRDSVARKKEKTDTLMIIW</sequence>
<name>A0ABP8HFT3_9BACT</name>
<evidence type="ECO:0000256" key="1">
    <source>
        <dbReference type="SAM" id="MobiDB-lite"/>
    </source>
</evidence>
<feature type="transmembrane region" description="Helical" evidence="2">
    <location>
        <begin position="56"/>
        <end position="73"/>
    </location>
</feature>
<reference evidence="4" key="1">
    <citation type="journal article" date="2019" name="Int. J. Syst. Evol. Microbiol.">
        <title>The Global Catalogue of Microorganisms (GCM) 10K type strain sequencing project: providing services to taxonomists for standard genome sequencing and annotation.</title>
        <authorList>
            <consortium name="The Broad Institute Genomics Platform"/>
            <consortium name="The Broad Institute Genome Sequencing Center for Infectious Disease"/>
            <person name="Wu L."/>
            <person name="Ma J."/>
        </authorList>
    </citation>
    <scope>NUCLEOTIDE SEQUENCE [LARGE SCALE GENOMIC DNA]</scope>
    <source>
        <strain evidence="4">JCM 17919</strain>
    </source>
</reference>
<protein>
    <submittedName>
        <fullName evidence="3">Uncharacterized protein</fullName>
    </submittedName>
</protein>
<keyword evidence="2" id="KW-1133">Transmembrane helix</keyword>
<proteinExistence type="predicted"/>
<comment type="caution">
    <text evidence="3">The sequence shown here is derived from an EMBL/GenBank/DDBJ whole genome shotgun (WGS) entry which is preliminary data.</text>
</comment>
<organism evidence="3 4">
    <name type="scientific">Flaviaesturariibacter amylovorans</name>
    <dbReference type="NCBI Taxonomy" id="1084520"/>
    <lineage>
        <taxon>Bacteria</taxon>
        <taxon>Pseudomonadati</taxon>
        <taxon>Bacteroidota</taxon>
        <taxon>Chitinophagia</taxon>
        <taxon>Chitinophagales</taxon>
        <taxon>Chitinophagaceae</taxon>
        <taxon>Flaviaestuariibacter</taxon>
    </lineage>
</organism>
<dbReference type="Proteomes" id="UP001501725">
    <property type="component" value="Unassembled WGS sequence"/>
</dbReference>
<keyword evidence="2" id="KW-0812">Transmembrane</keyword>
<dbReference type="RefSeq" id="WP_345257075.1">
    <property type="nucleotide sequence ID" value="NZ_BAABGY010000011.1"/>
</dbReference>
<evidence type="ECO:0000313" key="3">
    <source>
        <dbReference type="EMBL" id="GAA4338379.1"/>
    </source>
</evidence>
<gene>
    <name evidence="3" type="ORF">GCM10023184_34770</name>
</gene>
<evidence type="ECO:0000313" key="4">
    <source>
        <dbReference type="Proteomes" id="UP001501725"/>
    </source>
</evidence>
<keyword evidence="4" id="KW-1185">Reference proteome</keyword>
<keyword evidence="2" id="KW-0472">Membrane</keyword>
<feature type="region of interest" description="Disordered" evidence="1">
    <location>
        <begin position="109"/>
        <end position="141"/>
    </location>
</feature>
<accession>A0ABP8HFT3</accession>
<evidence type="ECO:0000256" key="2">
    <source>
        <dbReference type="SAM" id="Phobius"/>
    </source>
</evidence>